<keyword evidence="2" id="KW-0813">Transport</keyword>
<evidence type="ECO:0000256" key="8">
    <source>
        <dbReference type="SAM" id="Phobius"/>
    </source>
</evidence>
<comment type="subcellular location">
    <subcellularLocation>
        <location evidence="1">Cell membrane</location>
        <topology evidence="1">Multi-pass membrane protein</topology>
    </subcellularLocation>
</comment>
<feature type="transmembrane region" description="Helical" evidence="8">
    <location>
        <begin position="421"/>
        <end position="443"/>
    </location>
</feature>
<gene>
    <name evidence="9" type="ORF">ACFSBW_06460</name>
</gene>
<evidence type="ECO:0000256" key="6">
    <source>
        <dbReference type="ARBA" id="ARBA00023136"/>
    </source>
</evidence>
<dbReference type="PANTHER" id="PTHR30003">
    <property type="entry name" value="L-LACTATE PERMEASE"/>
    <property type="match status" value="1"/>
</dbReference>
<protein>
    <submittedName>
        <fullName evidence="9">L-lactate permease</fullName>
    </submittedName>
</protein>
<comment type="caution">
    <text evidence="9">The sequence shown here is derived from an EMBL/GenBank/DDBJ whole genome shotgun (WGS) entry which is preliminary data.</text>
</comment>
<feature type="transmembrane region" description="Helical" evidence="8">
    <location>
        <begin position="154"/>
        <end position="172"/>
    </location>
</feature>
<evidence type="ECO:0000256" key="5">
    <source>
        <dbReference type="ARBA" id="ARBA00022989"/>
    </source>
</evidence>
<sequence length="582" mass="59524">MVETLLAVVPLLIVAVLLVGLLWPAVRVMPVAWAAAAVIAFTVWEMPASYVAAASLSGVMAAVEILWIVFGALVLLYTLMRSGAVDRINAGFATISDDRRVQVILLGFFLATFIEGVAGFGTPAAVVAPLLLALGFPALAAVVAALIGHAIATVFGAVGTPIIVGFETPLAAVEGEIAAGTGMSVAQYSAEAAIYAGLFNGILGIFMPLIAVAMVVYFFGEERTLAPVREVVPLAIVAGFAFAIPYAGAAYLIGPELPSLFASMIGAGIVVGLLKAGLFEPDTHWDFPPREEWPDHWVGEIEPGGDDVGSTAGTGAGTAADGGTETAAPSVETPSMGLLRAWSPYLVLVVLLIGTRVIDPVATFLQNGPLMAIQWDIFGTGIEGAIGWAYVPGTWLLVSALIAIPIFGMSGQQVKGAWREAFGKIISPAVVLVFVIGMVEVMLSTNAHGGAPVDGSMIVVLADGTAAAVGGAYPLVAPVVGLIGSFVAGSITVSNITFSAFQFEIGTALGMPTTVLLAAQTIGAAVGNTIAIHNVIAALATVGLVGSTGRVIRLNLLPVAYYIVGGGLLTALGVYVVFPTVF</sequence>
<evidence type="ECO:0000313" key="9">
    <source>
        <dbReference type="EMBL" id="MFD1641514.1"/>
    </source>
</evidence>
<reference evidence="9 10" key="1">
    <citation type="journal article" date="2019" name="Int. J. Syst. Evol. Microbiol.">
        <title>The Global Catalogue of Microorganisms (GCM) 10K type strain sequencing project: providing services to taxonomists for standard genome sequencing and annotation.</title>
        <authorList>
            <consortium name="The Broad Institute Genomics Platform"/>
            <consortium name="The Broad Institute Genome Sequencing Center for Infectious Disease"/>
            <person name="Wu L."/>
            <person name="Ma J."/>
        </authorList>
    </citation>
    <scope>NUCLEOTIDE SEQUENCE [LARGE SCALE GENOMIC DNA]</scope>
    <source>
        <strain evidence="9 10">CGMCC 1.10593</strain>
    </source>
</reference>
<feature type="compositionally biased region" description="Low complexity" evidence="7">
    <location>
        <begin position="308"/>
        <end position="327"/>
    </location>
</feature>
<evidence type="ECO:0000256" key="3">
    <source>
        <dbReference type="ARBA" id="ARBA00022475"/>
    </source>
</evidence>
<feature type="region of interest" description="Disordered" evidence="7">
    <location>
        <begin position="307"/>
        <end position="327"/>
    </location>
</feature>
<evidence type="ECO:0000256" key="2">
    <source>
        <dbReference type="ARBA" id="ARBA00022448"/>
    </source>
</evidence>
<feature type="transmembrane region" description="Helical" evidence="8">
    <location>
        <begin position="480"/>
        <end position="501"/>
    </location>
</feature>
<keyword evidence="4 8" id="KW-0812">Transmembrane</keyword>
<feature type="transmembrane region" description="Helical" evidence="8">
    <location>
        <begin position="50"/>
        <end position="80"/>
    </location>
</feature>
<dbReference type="Proteomes" id="UP001597052">
    <property type="component" value="Unassembled WGS sequence"/>
</dbReference>
<feature type="transmembrane region" description="Helical" evidence="8">
    <location>
        <begin position="521"/>
        <end position="547"/>
    </location>
</feature>
<name>A0ABD6D5D7_9EURY</name>
<dbReference type="AlphaFoldDB" id="A0ABD6D5D7"/>
<feature type="transmembrane region" description="Helical" evidence="8">
    <location>
        <begin position="192"/>
        <end position="219"/>
    </location>
</feature>
<keyword evidence="3" id="KW-1003">Cell membrane</keyword>
<dbReference type="GO" id="GO:0005886">
    <property type="term" value="C:plasma membrane"/>
    <property type="evidence" value="ECO:0007669"/>
    <property type="project" value="UniProtKB-SubCell"/>
</dbReference>
<keyword evidence="10" id="KW-1185">Reference proteome</keyword>
<dbReference type="RefSeq" id="WP_256396882.1">
    <property type="nucleotide sequence ID" value="NZ_JANHDJ010000005.1"/>
</dbReference>
<proteinExistence type="predicted"/>
<organism evidence="9 10">
    <name type="scientific">Halohasta litorea</name>
    <dbReference type="NCBI Taxonomy" id="869891"/>
    <lineage>
        <taxon>Archaea</taxon>
        <taxon>Methanobacteriati</taxon>
        <taxon>Methanobacteriota</taxon>
        <taxon>Stenosarchaea group</taxon>
        <taxon>Halobacteria</taxon>
        <taxon>Halobacteriales</taxon>
        <taxon>Haloferacaceae</taxon>
        <taxon>Halohasta</taxon>
    </lineage>
</organism>
<dbReference type="PANTHER" id="PTHR30003:SF0">
    <property type="entry name" value="GLYCOLATE PERMEASE GLCA-RELATED"/>
    <property type="match status" value="1"/>
</dbReference>
<feature type="transmembrane region" description="Helical" evidence="8">
    <location>
        <begin position="101"/>
        <end position="120"/>
    </location>
</feature>
<dbReference type="EMBL" id="JBHUDM010000002">
    <property type="protein sequence ID" value="MFD1641514.1"/>
    <property type="molecule type" value="Genomic_DNA"/>
</dbReference>
<feature type="transmembrane region" description="Helical" evidence="8">
    <location>
        <begin position="231"/>
        <end position="253"/>
    </location>
</feature>
<feature type="transmembrane region" description="Helical" evidence="8">
    <location>
        <begin position="345"/>
        <end position="365"/>
    </location>
</feature>
<keyword evidence="6 8" id="KW-0472">Membrane</keyword>
<dbReference type="Pfam" id="PF02652">
    <property type="entry name" value="Lactate_perm"/>
    <property type="match status" value="2"/>
</dbReference>
<feature type="transmembrane region" description="Helical" evidence="8">
    <location>
        <begin position="559"/>
        <end position="578"/>
    </location>
</feature>
<evidence type="ECO:0000256" key="1">
    <source>
        <dbReference type="ARBA" id="ARBA00004651"/>
    </source>
</evidence>
<evidence type="ECO:0000313" key="10">
    <source>
        <dbReference type="Proteomes" id="UP001597052"/>
    </source>
</evidence>
<evidence type="ECO:0000256" key="7">
    <source>
        <dbReference type="SAM" id="MobiDB-lite"/>
    </source>
</evidence>
<feature type="transmembrane region" description="Helical" evidence="8">
    <location>
        <begin position="126"/>
        <end position="147"/>
    </location>
</feature>
<evidence type="ECO:0000256" key="4">
    <source>
        <dbReference type="ARBA" id="ARBA00022692"/>
    </source>
</evidence>
<accession>A0ABD6D5D7</accession>
<dbReference type="InterPro" id="IPR003804">
    <property type="entry name" value="Lactate_perm"/>
</dbReference>
<dbReference type="PRINTS" id="PR00173">
    <property type="entry name" value="EDTRNSPORT"/>
</dbReference>
<keyword evidence="5 8" id="KW-1133">Transmembrane helix</keyword>
<feature type="transmembrane region" description="Helical" evidence="8">
    <location>
        <begin position="385"/>
        <end position="409"/>
    </location>
</feature>
<feature type="transmembrane region" description="Helical" evidence="8">
    <location>
        <begin position="259"/>
        <end position="278"/>
    </location>
</feature>